<comment type="caution">
    <text evidence="3">The sequence shown here is derived from an EMBL/GenBank/DDBJ whole genome shotgun (WGS) entry which is preliminary data.</text>
</comment>
<comment type="similarity">
    <text evidence="1">Belongs to the PPR family. P subfamily.</text>
</comment>
<reference evidence="3" key="2">
    <citation type="submission" date="2022-07" db="EMBL/GenBank/DDBJ databases">
        <authorList>
            <person name="Goncalves M.F.M."/>
            <person name="Hilario S."/>
            <person name="Van De Peer Y."/>
            <person name="Esteves A.C."/>
            <person name="Alves A."/>
        </authorList>
    </citation>
    <scope>NUCLEOTIDE SEQUENCE</scope>
    <source>
        <strain evidence="3">MUM 19.33</strain>
    </source>
</reference>
<dbReference type="Pfam" id="PF13041">
    <property type="entry name" value="PPR_2"/>
    <property type="match status" value="1"/>
</dbReference>
<protein>
    <recommendedName>
        <fullName evidence="5">Pentatricopeptide repeat protein</fullName>
    </recommendedName>
</protein>
<dbReference type="Proteomes" id="UP001055219">
    <property type="component" value="Unassembled WGS sequence"/>
</dbReference>
<proteinExistence type="inferred from homology"/>
<dbReference type="InterPro" id="IPR050872">
    <property type="entry name" value="PPR_P_subfamily"/>
</dbReference>
<feature type="region of interest" description="Disordered" evidence="2">
    <location>
        <begin position="600"/>
        <end position="729"/>
    </location>
</feature>
<sequence length="729" mass="82675">MRFGDSTVFSNPAMSRNISSCGNGLRRAVATALPLRSTAVDALPALTQRQYSSEPASAPGDAPRTLDVEVEDPAAAETKAKAKFNRVVKNQLQHMSDDPYAIAHYVEKALDRGAFEEAITVTRKLTSQGKQLIVAWNHLIDYQLKGQNVKEALKIFNDMKKRAQFPSVRTYTILFRGLANSKHPKHAVAEAVKHYNVLLNDKRIEPNSTHLNAVLNVCAKAGDMDNLFLIAQSVNNNTRSPTAYTYATILHALRHHATDGMADLTEEQRITNQQSTIDRAQKLWVEIIRKWKEAKLIIDEELVCSMGRLLLMSPNIEEKRRVFQLLEQTMNIPNLIENPELGAERDENMKDIARSAPLAVPNSPKTTYAVPGRNTMSLIMAALASTREITSGIKYWNLLVSHYGVLPDRDNWLRMFGMLKVSKSSAYASAILDIVPAEYIDGKHFKIAMETCVRDSLNRNAVKNATAVLDTMLRRMKEPDLMTLRLYLRVALVTHKQIRAQAAAGDLDAAKRVYGEQITLALSKLWEPYRQAHYHHFELVKPMSEVSKRINYNNQREVIALARSMVSAFDKVLHEQMLSESDLKEIKHTAAHINRQIKNFYSTREQKEPRLPSAIQRQRDHGDDADNNSPAPQHEEGEHMFKGKEWVWDTYTSPTKPERPQREKPERTTNSREGDAHRKPREQNHRNKPGRSGSAGGLGSKARARYSREAQLDQKKDGLQHRDRRLVEE</sequence>
<keyword evidence="4" id="KW-1185">Reference proteome</keyword>
<dbReference type="AlphaFoldDB" id="A0A9P9XY96"/>
<evidence type="ECO:0000256" key="1">
    <source>
        <dbReference type="ARBA" id="ARBA00007626"/>
    </source>
</evidence>
<dbReference type="EMBL" id="JAGIXG020000045">
    <property type="protein sequence ID" value="KAI6779549.1"/>
    <property type="molecule type" value="Genomic_DNA"/>
</dbReference>
<dbReference type="NCBIfam" id="TIGR00756">
    <property type="entry name" value="PPR"/>
    <property type="match status" value="1"/>
</dbReference>
<feature type="compositionally biased region" description="Basic and acidic residues" evidence="2">
    <location>
        <begin position="706"/>
        <end position="729"/>
    </location>
</feature>
<evidence type="ECO:0000256" key="2">
    <source>
        <dbReference type="SAM" id="MobiDB-lite"/>
    </source>
</evidence>
<accession>A0A9P9XY96</accession>
<gene>
    <name evidence="3" type="ORF">J7T54_002817</name>
</gene>
<dbReference type="PANTHER" id="PTHR46128">
    <property type="entry name" value="MITOCHONDRIAL GROUP I INTRON SPLICING FACTOR CCM1"/>
    <property type="match status" value="1"/>
</dbReference>
<dbReference type="InterPro" id="IPR011990">
    <property type="entry name" value="TPR-like_helical_dom_sf"/>
</dbReference>
<feature type="compositionally biased region" description="Basic and acidic residues" evidence="2">
    <location>
        <begin position="633"/>
        <end position="647"/>
    </location>
</feature>
<dbReference type="OrthoDB" id="185373at2759"/>
<dbReference type="RefSeq" id="XP_051360405.1">
    <property type="nucleotide sequence ID" value="XM_051508528.1"/>
</dbReference>
<feature type="compositionally biased region" description="Basic and acidic residues" evidence="2">
    <location>
        <begin position="656"/>
        <end position="685"/>
    </location>
</feature>
<dbReference type="Gene3D" id="1.25.40.10">
    <property type="entry name" value="Tetratricopeptide repeat domain"/>
    <property type="match status" value="1"/>
</dbReference>
<dbReference type="PANTHER" id="PTHR46128:SF302">
    <property type="entry name" value="PENTACOTRIPEPTIDE-REPEAT REGION OF PRORP DOMAIN-CONTAINING PROTEIN"/>
    <property type="match status" value="1"/>
</dbReference>
<evidence type="ECO:0000313" key="3">
    <source>
        <dbReference type="EMBL" id="KAI6779549.1"/>
    </source>
</evidence>
<organism evidence="3 4">
    <name type="scientific">Emericellopsis cladophorae</name>
    <dbReference type="NCBI Taxonomy" id="2686198"/>
    <lineage>
        <taxon>Eukaryota</taxon>
        <taxon>Fungi</taxon>
        <taxon>Dikarya</taxon>
        <taxon>Ascomycota</taxon>
        <taxon>Pezizomycotina</taxon>
        <taxon>Sordariomycetes</taxon>
        <taxon>Hypocreomycetidae</taxon>
        <taxon>Hypocreales</taxon>
        <taxon>Bionectriaceae</taxon>
        <taxon>Emericellopsis</taxon>
    </lineage>
</organism>
<dbReference type="Pfam" id="PF13812">
    <property type="entry name" value="PPR_3"/>
    <property type="match status" value="1"/>
</dbReference>
<evidence type="ECO:0000313" key="4">
    <source>
        <dbReference type="Proteomes" id="UP001055219"/>
    </source>
</evidence>
<evidence type="ECO:0008006" key="5">
    <source>
        <dbReference type="Google" id="ProtNLM"/>
    </source>
</evidence>
<dbReference type="GeneID" id="75829325"/>
<name>A0A9P9XY96_9HYPO</name>
<reference evidence="3" key="1">
    <citation type="journal article" date="2021" name="J Fungi (Basel)">
        <title>Genomic and Metabolomic Analyses of the Marine Fungus Emericellopsis cladophorae: Insights into Saltwater Adaptability Mechanisms and Its Biosynthetic Potential.</title>
        <authorList>
            <person name="Goncalves M.F.M."/>
            <person name="Hilario S."/>
            <person name="Van de Peer Y."/>
            <person name="Esteves A.C."/>
            <person name="Alves A."/>
        </authorList>
    </citation>
    <scope>NUCLEOTIDE SEQUENCE</scope>
    <source>
        <strain evidence="3">MUM 19.33</strain>
    </source>
</reference>
<dbReference type="InterPro" id="IPR002885">
    <property type="entry name" value="PPR_rpt"/>
</dbReference>